<proteinExistence type="predicted"/>
<dbReference type="RefSeq" id="WP_150600065.1">
    <property type="nucleotide sequence ID" value="NZ_CABPRW010000006.1"/>
</dbReference>
<protein>
    <submittedName>
        <fullName evidence="1">Uncharacterized protein</fullName>
    </submittedName>
</protein>
<organism evidence="1 2">
    <name type="scientific">Pandoraea fibrosis</name>
    <dbReference type="NCBI Taxonomy" id="1891094"/>
    <lineage>
        <taxon>Bacteria</taxon>
        <taxon>Pseudomonadati</taxon>
        <taxon>Pseudomonadota</taxon>
        <taxon>Betaproteobacteria</taxon>
        <taxon>Burkholderiales</taxon>
        <taxon>Burkholderiaceae</taxon>
        <taxon>Pandoraea</taxon>
    </lineage>
</organism>
<dbReference type="EMBL" id="CABPRW010000006">
    <property type="protein sequence ID" value="VVE19585.1"/>
    <property type="molecule type" value="Genomic_DNA"/>
</dbReference>
<dbReference type="AlphaFoldDB" id="A0A5E4W931"/>
<reference evidence="1 2" key="1">
    <citation type="submission" date="2019-08" db="EMBL/GenBank/DDBJ databases">
        <authorList>
            <person name="Peeters C."/>
        </authorList>
    </citation>
    <scope>NUCLEOTIDE SEQUENCE [LARGE SCALE GENOMIC DNA]</scope>
    <source>
        <strain evidence="1 2">LMG 31113</strain>
    </source>
</reference>
<evidence type="ECO:0000313" key="2">
    <source>
        <dbReference type="Proteomes" id="UP000382577"/>
    </source>
</evidence>
<dbReference type="OrthoDB" id="9033036at2"/>
<accession>A0A5E4W931</accession>
<evidence type="ECO:0000313" key="1">
    <source>
        <dbReference type="EMBL" id="VVE19585.1"/>
    </source>
</evidence>
<gene>
    <name evidence="1" type="ORF">PFI31113_03036</name>
</gene>
<name>A0A5E4W931_9BURK</name>
<sequence>MKIAKSKFANLGALHVRLSLASLHIGVAAVSTMVAVPIHAAAPTSAYQFALPDGGAILYSNASNPKAPLSARSWQRATFQFPDGTTFDLLPRTGESNFGGTEIEPPSDSDISPSGRYVVIGRVETGTVSTGPGKSESVLSREFCPIIEVRTGCITSDQTGEICGAGWQAGHPNRWGTEEQSHMMLTDDRPSASRLLGFIKNGQLTKFSLDEDSGADNVLRCDPLTSGNRGSYRRIAMALHAAGEQKDAQLIDAELSKVDASSVHSHTSNDTSLCHSNERKYFSRVLQGTNKIASVRASGNDSPDTGYVQYRFGTQGDVEFTYPSKPFPFRPGTCDCPRSKRDSPGLCWARYRQGVGSIFREPSVNIKKS</sequence>
<dbReference type="Proteomes" id="UP000382577">
    <property type="component" value="Unassembled WGS sequence"/>
</dbReference>